<evidence type="ECO:0000256" key="1">
    <source>
        <dbReference type="ARBA" id="ARBA00022741"/>
    </source>
</evidence>
<dbReference type="PaxDb" id="263820-PTO1056"/>
<evidence type="ECO:0000313" key="2">
    <source>
        <dbReference type="EMBL" id="AAT43641.1"/>
    </source>
</evidence>
<organism evidence="2 3">
    <name type="scientific">Picrophilus torridus (strain ATCC 700027 / DSM 9790 / JCM 10055 / NBRC 100828 / KAW 2/3)</name>
    <dbReference type="NCBI Taxonomy" id="1122961"/>
    <lineage>
        <taxon>Archaea</taxon>
        <taxon>Methanobacteriati</taxon>
        <taxon>Thermoplasmatota</taxon>
        <taxon>Thermoplasmata</taxon>
        <taxon>Thermoplasmatales</taxon>
        <taxon>Picrophilaceae</taxon>
        <taxon>Picrophilus</taxon>
    </lineage>
</organism>
<accession>Q6L061</accession>
<dbReference type="RefSeq" id="WP_011177857.1">
    <property type="nucleotide sequence ID" value="NC_005877.1"/>
</dbReference>
<dbReference type="GO" id="GO:1990133">
    <property type="term" value="C:molybdopterin adenylyltransferase complex"/>
    <property type="evidence" value="ECO:0007669"/>
    <property type="project" value="TreeGrafter"/>
</dbReference>
<dbReference type="PANTHER" id="PTHR33359:SF1">
    <property type="entry name" value="MOLYBDOPTERIN SYNTHASE SULFUR CARRIER SUBUNIT"/>
    <property type="match status" value="1"/>
</dbReference>
<dbReference type="InterPro" id="IPR012675">
    <property type="entry name" value="Beta-grasp_dom_sf"/>
</dbReference>
<gene>
    <name evidence="2" type="ordered locus">PTO1056</name>
</gene>
<name>Q6L061_PICTO</name>
<dbReference type="AlphaFoldDB" id="Q6L061"/>
<dbReference type="PANTHER" id="PTHR33359">
    <property type="entry name" value="MOLYBDOPTERIN SYNTHASE SULFUR CARRIER SUBUNIT"/>
    <property type="match status" value="1"/>
</dbReference>
<dbReference type="KEGG" id="pto:PTO1056"/>
<dbReference type="SUPFAM" id="SSF54285">
    <property type="entry name" value="MoaD/ThiS"/>
    <property type="match status" value="1"/>
</dbReference>
<protein>
    <submittedName>
        <fullName evidence="2">Molybdopterin (MPT) converting factor, subunit 1</fullName>
    </submittedName>
</protein>
<dbReference type="OrthoDB" id="98357at2157"/>
<dbReference type="CDD" id="cd00754">
    <property type="entry name" value="Ubl_MoaD"/>
    <property type="match status" value="1"/>
</dbReference>
<dbReference type="Proteomes" id="UP000000438">
    <property type="component" value="Chromosome"/>
</dbReference>
<keyword evidence="1" id="KW-0547">Nucleotide-binding</keyword>
<dbReference type="STRING" id="263820.PTO1056"/>
<dbReference type="GO" id="GO:0000166">
    <property type="term" value="F:nucleotide binding"/>
    <property type="evidence" value="ECO:0007669"/>
    <property type="project" value="UniProtKB-KW"/>
</dbReference>
<dbReference type="eggNOG" id="arCOG00536">
    <property type="taxonomic scope" value="Archaea"/>
</dbReference>
<dbReference type="InterPro" id="IPR003749">
    <property type="entry name" value="ThiS/MoaD-like"/>
</dbReference>
<dbReference type="GO" id="GO:0006777">
    <property type="term" value="P:Mo-molybdopterin cofactor biosynthetic process"/>
    <property type="evidence" value="ECO:0007669"/>
    <property type="project" value="InterPro"/>
</dbReference>
<dbReference type="EMBL" id="AE017261">
    <property type="protein sequence ID" value="AAT43641.1"/>
    <property type="molecule type" value="Genomic_DNA"/>
</dbReference>
<dbReference type="InterPro" id="IPR044672">
    <property type="entry name" value="MOCS2A"/>
</dbReference>
<dbReference type="InterPro" id="IPR016155">
    <property type="entry name" value="Mopterin_synth/thiamin_S_b"/>
</dbReference>
<sequence length="75" mass="8617">MIRIIYFAAARDRSGTDNEYIDYKGSLTELKKIIYERHNDLKSMDLLFAVNRRYVDDCIIKDGDEIAVFPPVSGG</sequence>
<proteinExistence type="predicted"/>
<evidence type="ECO:0000313" key="3">
    <source>
        <dbReference type="Proteomes" id="UP000000438"/>
    </source>
</evidence>
<reference evidence="2 3" key="1">
    <citation type="journal article" date="2004" name="Proc. Natl. Acad. Sci. U.S.A.">
        <title>Genome sequence of Picrophilus torridus and its implications for life around pH 0.</title>
        <authorList>
            <person name="Futterer O."/>
            <person name="Angelov A."/>
            <person name="Liesegang H."/>
            <person name="Gottschalk G."/>
            <person name="Schleper C."/>
            <person name="Schepers B."/>
            <person name="Dock C."/>
            <person name="Antranikian G."/>
            <person name="Liebl W."/>
        </authorList>
    </citation>
    <scope>NUCLEOTIDE SEQUENCE [LARGE SCALE GENOMIC DNA]</scope>
    <source>
        <strain evidence="3">ATCC 700027 / DSM 9790 / JCM 10055 / NBRC 100828</strain>
    </source>
</reference>
<dbReference type="Pfam" id="PF02597">
    <property type="entry name" value="ThiS"/>
    <property type="match status" value="1"/>
</dbReference>
<dbReference type="Gene3D" id="3.10.20.30">
    <property type="match status" value="1"/>
</dbReference>
<dbReference type="GeneID" id="2844965"/>
<dbReference type="UniPathway" id="UPA00344"/>
<dbReference type="HOGENOM" id="CLU_114601_4_3_2"/>
<dbReference type="InParanoid" id="Q6L061"/>